<organism evidence="7 8">
    <name type="scientific">Pseudaeromonas sharmana</name>
    <dbReference type="NCBI Taxonomy" id="328412"/>
    <lineage>
        <taxon>Bacteria</taxon>
        <taxon>Pseudomonadati</taxon>
        <taxon>Pseudomonadota</taxon>
        <taxon>Gammaproteobacteria</taxon>
        <taxon>Aeromonadales</taxon>
        <taxon>Aeromonadaceae</taxon>
        <taxon>Pseudaeromonas</taxon>
    </lineage>
</organism>
<dbReference type="RefSeq" id="WP_377152165.1">
    <property type="nucleotide sequence ID" value="NZ_JBHSAF010000012.1"/>
</dbReference>
<feature type="domain" description="Sigma-54 factor interaction" evidence="6">
    <location>
        <begin position="169"/>
        <end position="396"/>
    </location>
</feature>
<evidence type="ECO:0000256" key="4">
    <source>
        <dbReference type="ARBA" id="ARBA00023125"/>
    </source>
</evidence>
<keyword evidence="8" id="KW-1185">Reference proteome</keyword>
<dbReference type="InterPro" id="IPR058031">
    <property type="entry name" value="AAA_lid_NorR"/>
</dbReference>
<evidence type="ECO:0000256" key="1">
    <source>
        <dbReference type="ARBA" id="ARBA00022741"/>
    </source>
</evidence>
<evidence type="ECO:0000256" key="2">
    <source>
        <dbReference type="ARBA" id="ARBA00022840"/>
    </source>
</evidence>
<evidence type="ECO:0000313" key="8">
    <source>
        <dbReference type="Proteomes" id="UP001595692"/>
    </source>
</evidence>
<dbReference type="Gene3D" id="1.10.10.60">
    <property type="entry name" value="Homeodomain-like"/>
    <property type="match status" value="1"/>
</dbReference>
<reference evidence="8" key="1">
    <citation type="journal article" date="2019" name="Int. J. Syst. Evol. Microbiol.">
        <title>The Global Catalogue of Microorganisms (GCM) 10K type strain sequencing project: providing services to taxonomists for standard genome sequencing and annotation.</title>
        <authorList>
            <consortium name="The Broad Institute Genomics Platform"/>
            <consortium name="The Broad Institute Genome Sequencing Center for Infectious Disease"/>
            <person name="Wu L."/>
            <person name="Ma J."/>
        </authorList>
    </citation>
    <scope>NUCLEOTIDE SEQUENCE [LARGE SCALE GENOMIC DNA]</scope>
    <source>
        <strain evidence="8">CCUG 54939</strain>
    </source>
</reference>
<dbReference type="PROSITE" id="PS00688">
    <property type="entry name" value="SIGMA54_INTERACT_3"/>
    <property type="match status" value="1"/>
</dbReference>
<keyword evidence="1" id="KW-0547">Nucleotide-binding</keyword>
<keyword evidence="4" id="KW-0238">DNA-binding</keyword>
<sequence>MQMATTNPINPHLAGESSPRTGLLVQLSQCYPDGDLLLLHFSALTRQLTAIGTRGISFTLSAEDTLTTNPFSLLLPSGNTRSHASLLRSGLMQIDWLKAWWHALDPLLAIHIGILDEEHLLLMAGRPKALRLWQQDPRIQSLARHYLRAATFRPMITDADECQVHLQRLTGQSSAVTQLRHELQLASRHRLTVLLQGETGTGKEIAARLIHDLSSRHAAPFLAINCAAIPENLVESELFGHVKGAFSGAIRDQTGLLEQANGGTLFLDEIGDMPLGMQIKLLRVLETRQLRALGARHEITIDLRLVAASHKSLPEMVNNGSFRADLFHRLSQCQIQLPALRYRREDLPALCRQFTQEHSSGRQQRTLDAGLQQALGRYPFPGNIRELRNLIAIACAMTPDSTPLSLQYLPETWRQKLECHAQSDPYGHIKDIRLAVQQFEAAVIDARLHRFTGNRQLVAASLGLPKRTLDNKCRKLGLK</sequence>
<dbReference type="PROSITE" id="PS00676">
    <property type="entry name" value="SIGMA54_INTERACT_2"/>
    <property type="match status" value="1"/>
</dbReference>
<name>A0ABV8CPN4_9GAMM</name>
<dbReference type="Gene3D" id="3.40.50.300">
    <property type="entry name" value="P-loop containing nucleotide triphosphate hydrolases"/>
    <property type="match status" value="1"/>
</dbReference>
<dbReference type="InterPro" id="IPR027417">
    <property type="entry name" value="P-loop_NTPase"/>
</dbReference>
<dbReference type="InterPro" id="IPR025943">
    <property type="entry name" value="Sigma_54_int_dom_ATP-bd_2"/>
</dbReference>
<keyword evidence="2" id="KW-0067">ATP-binding</keyword>
<accession>A0ABV8CPN4</accession>
<dbReference type="EMBL" id="JBHSAF010000012">
    <property type="protein sequence ID" value="MFC3913761.1"/>
    <property type="molecule type" value="Genomic_DNA"/>
</dbReference>
<dbReference type="PROSITE" id="PS50045">
    <property type="entry name" value="SIGMA54_INTERACT_4"/>
    <property type="match status" value="1"/>
</dbReference>
<protein>
    <submittedName>
        <fullName evidence="7">Sigma-54 interaction domain-containing protein</fullName>
    </submittedName>
</protein>
<dbReference type="PANTHER" id="PTHR32071:SF117">
    <property type="entry name" value="PTS-DEPENDENT DIHYDROXYACETONE KINASE OPERON REGULATORY PROTEIN-RELATED"/>
    <property type="match status" value="1"/>
</dbReference>
<evidence type="ECO:0000259" key="6">
    <source>
        <dbReference type="PROSITE" id="PS50045"/>
    </source>
</evidence>
<dbReference type="Gene3D" id="1.10.8.60">
    <property type="match status" value="1"/>
</dbReference>
<gene>
    <name evidence="7" type="ORF">ACFOSS_09815</name>
</gene>
<keyword evidence="5" id="KW-0804">Transcription</keyword>
<dbReference type="InterPro" id="IPR002078">
    <property type="entry name" value="Sigma_54_int"/>
</dbReference>
<dbReference type="SMART" id="SM00382">
    <property type="entry name" value="AAA"/>
    <property type="match status" value="1"/>
</dbReference>
<comment type="caution">
    <text evidence="7">The sequence shown here is derived from an EMBL/GenBank/DDBJ whole genome shotgun (WGS) entry which is preliminary data.</text>
</comment>
<dbReference type="PANTHER" id="PTHR32071">
    <property type="entry name" value="TRANSCRIPTIONAL REGULATORY PROTEIN"/>
    <property type="match status" value="1"/>
</dbReference>
<evidence type="ECO:0000313" key="7">
    <source>
        <dbReference type="EMBL" id="MFC3913761.1"/>
    </source>
</evidence>
<dbReference type="SUPFAM" id="SSF52540">
    <property type="entry name" value="P-loop containing nucleoside triphosphate hydrolases"/>
    <property type="match status" value="1"/>
</dbReference>
<dbReference type="Pfam" id="PF25601">
    <property type="entry name" value="AAA_lid_14"/>
    <property type="match status" value="1"/>
</dbReference>
<dbReference type="SUPFAM" id="SSF46689">
    <property type="entry name" value="Homeodomain-like"/>
    <property type="match status" value="1"/>
</dbReference>
<keyword evidence="3" id="KW-0805">Transcription regulation</keyword>
<dbReference type="InterPro" id="IPR003593">
    <property type="entry name" value="AAA+_ATPase"/>
</dbReference>
<evidence type="ECO:0000256" key="5">
    <source>
        <dbReference type="ARBA" id="ARBA00023163"/>
    </source>
</evidence>
<dbReference type="Proteomes" id="UP001595692">
    <property type="component" value="Unassembled WGS sequence"/>
</dbReference>
<proteinExistence type="predicted"/>
<evidence type="ECO:0000256" key="3">
    <source>
        <dbReference type="ARBA" id="ARBA00023015"/>
    </source>
</evidence>
<dbReference type="CDD" id="cd00009">
    <property type="entry name" value="AAA"/>
    <property type="match status" value="1"/>
</dbReference>
<dbReference type="InterPro" id="IPR002197">
    <property type="entry name" value="HTH_Fis"/>
</dbReference>
<dbReference type="InterPro" id="IPR025944">
    <property type="entry name" value="Sigma_54_int_dom_CS"/>
</dbReference>
<dbReference type="InterPro" id="IPR009057">
    <property type="entry name" value="Homeodomain-like_sf"/>
</dbReference>
<dbReference type="Pfam" id="PF00158">
    <property type="entry name" value="Sigma54_activat"/>
    <property type="match status" value="1"/>
</dbReference>
<dbReference type="Pfam" id="PF02954">
    <property type="entry name" value="HTH_8"/>
    <property type="match status" value="1"/>
</dbReference>